<dbReference type="Pfam" id="PF00460">
    <property type="entry name" value="Flg_bb_rod"/>
    <property type="match status" value="1"/>
</dbReference>
<dbReference type="Pfam" id="PF22692">
    <property type="entry name" value="LlgE_F_G_D1"/>
    <property type="match status" value="1"/>
</dbReference>
<dbReference type="Proteomes" id="UP000246132">
    <property type="component" value="Unassembled WGS sequence"/>
</dbReference>
<dbReference type="OrthoDB" id="8372879at2"/>
<dbReference type="Pfam" id="PF06429">
    <property type="entry name" value="Flg_bbr_C"/>
    <property type="match status" value="1"/>
</dbReference>
<feature type="domain" description="Flagellar basal-body/hook protein C-terminal" evidence="7">
    <location>
        <begin position="370"/>
        <end position="414"/>
    </location>
</feature>
<keyword evidence="10" id="KW-0969">Cilium</keyword>
<dbReference type="InterPro" id="IPR053967">
    <property type="entry name" value="LlgE_F_G-like_D1"/>
</dbReference>
<dbReference type="SUPFAM" id="SSF117143">
    <property type="entry name" value="Flagellar hook protein flgE"/>
    <property type="match status" value="1"/>
</dbReference>
<dbReference type="GO" id="GO:0009424">
    <property type="term" value="C:bacterial-type flagellum hook"/>
    <property type="evidence" value="ECO:0007669"/>
    <property type="project" value="TreeGrafter"/>
</dbReference>
<reference evidence="10 11" key="1">
    <citation type="journal article" date="2018" name="Int. J. Syst. Bacteriol.">
        <title>Oceaniradius stylonemae gen. nov., sp. nov., isolated from a red alga, Stylonema cornu-cervi.</title>
        <authorList>
            <person name="Jeong S."/>
        </authorList>
    </citation>
    <scope>NUCLEOTIDE SEQUENCE [LARGE SCALE GENOMIC DNA]</scope>
    <source>
        <strain evidence="10 11">StC1</strain>
    </source>
</reference>
<feature type="domain" description="Flagellar hook protein FlgE/F/G-like D1" evidence="9">
    <location>
        <begin position="84"/>
        <end position="126"/>
    </location>
</feature>
<evidence type="ECO:0000256" key="2">
    <source>
        <dbReference type="ARBA" id="ARBA00009677"/>
    </source>
</evidence>
<proteinExistence type="inferred from homology"/>
<evidence type="ECO:0000259" key="7">
    <source>
        <dbReference type="Pfam" id="PF06429"/>
    </source>
</evidence>
<evidence type="ECO:0000256" key="5">
    <source>
        <dbReference type="RuleBase" id="RU362116"/>
    </source>
</evidence>
<dbReference type="InterPro" id="IPR037925">
    <property type="entry name" value="FlgE/F/G-like"/>
</dbReference>
<evidence type="ECO:0000313" key="10">
    <source>
        <dbReference type="EMBL" id="RKF06410.1"/>
    </source>
</evidence>
<organism evidence="10 11">
    <name type="scientific">Oceaniradius stylonematis</name>
    <dbReference type="NCBI Taxonomy" id="2184161"/>
    <lineage>
        <taxon>Bacteria</taxon>
        <taxon>Pseudomonadati</taxon>
        <taxon>Pseudomonadota</taxon>
        <taxon>Alphaproteobacteria</taxon>
        <taxon>Hyphomicrobiales</taxon>
        <taxon>Ahrensiaceae</taxon>
        <taxon>Oceaniradius</taxon>
    </lineage>
</organism>
<dbReference type="AlphaFoldDB" id="A0A3A8AFI0"/>
<accession>A0A3A8AFI0</accession>
<keyword evidence="4 5" id="KW-0975">Bacterial flagellum</keyword>
<keyword evidence="11" id="KW-1185">Reference proteome</keyword>
<dbReference type="InterPro" id="IPR037058">
    <property type="entry name" value="Falgellar_hook_FlgE_sf"/>
</dbReference>
<evidence type="ECO:0000256" key="1">
    <source>
        <dbReference type="ARBA" id="ARBA00004117"/>
    </source>
</evidence>
<evidence type="ECO:0000256" key="4">
    <source>
        <dbReference type="ARBA" id="ARBA00023143"/>
    </source>
</evidence>
<evidence type="ECO:0000256" key="3">
    <source>
        <dbReference type="ARBA" id="ARBA00019015"/>
    </source>
</evidence>
<feature type="domain" description="Flagellar hook protein FlgE D2" evidence="8">
    <location>
        <begin position="183"/>
        <end position="295"/>
    </location>
</feature>
<dbReference type="GO" id="GO:0005829">
    <property type="term" value="C:cytosol"/>
    <property type="evidence" value="ECO:0007669"/>
    <property type="project" value="TreeGrafter"/>
</dbReference>
<comment type="caution">
    <text evidence="10">The sequence shown here is derived from an EMBL/GenBank/DDBJ whole genome shotgun (WGS) entry which is preliminary data.</text>
</comment>
<dbReference type="InterPro" id="IPR011491">
    <property type="entry name" value="FlgE_D2"/>
</dbReference>
<dbReference type="Pfam" id="PF07559">
    <property type="entry name" value="FlgE_D2"/>
    <property type="match status" value="1"/>
</dbReference>
<evidence type="ECO:0000259" key="8">
    <source>
        <dbReference type="Pfam" id="PF07559"/>
    </source>
</evidence>
<dbReference type="InterPro" id="IPR001444">
    <property type="entry name" value="Flag_bb_rod_N"/>
</dbReference>
<dbReference type="PANTHER" id="PTHR30435">
    <property type="entry name" value="FLAGELLAR PROTEIN"/>
    <property type="match status" value="1"/>
</dbReference>
<protein>
    <recommendedName>
        <fullName evidence="3 5">Flagellar hook protein FlgE</fullName>
    </recommendedName>
</protein>
<dbReference type="Gene3D" id="2.60.98.20">
    <property type="entry name" value="Flagellar hook protein FlgE"/>
    <property type="match status" value="1"/>
</dbReference>
<comment type="subcellular location">
    <subcellularLocation>
        <location evidence="1 5">Bacterial flagellum basal body</location>
    </subcellularLocation>
</comment>
<dbReference type="RefSeq" id="WP_109766054.1">
    <property type="nucleotide sequence ID" value="NZ_CP159474.1"/>
</dbReference>
<evidence type="ECO:0000259" key="9">
    <source>
        <dbReference type="Pfam" id="PF22692"/>
    </source>
</evidence>
<dbReference type="GO" id="GO:0071978">
    <property type="term" value="P:bacterial-type flagellum-dependent swarming motility"/>
    <property type="evidence" value="ECO:0007669"/>
    <property type="project" value="TreeGrafter"/>
</dbReference>
<gene>
    <name evidence="10" type="ORF">DEM25_012435</name>
</gene>
<dbReference type="EMBL" id="QFWV02000007">
    <property type="protein sequence ID" value="RKF06410.1"/>
    <property type="molecule type" value="Genomic_DNA"/>
</dbReference>
<dbReference type="InterPro" id="IPR010930">
    <property type="entry name" value="Flg_bb/hook_C_dom"/>
</dbReference>
<dbReference type="NCBIfam" id="TIGR03506">
    <property type="entry name" value="FlgEFG_subfam"/>
    <property type="match status" value="1"/>
</dbReference>
<name>A0A3A8AFI0_9HYPH</name>
<sequence length="416" mass="43648">MSLYGMMRTGVSGMQGQASKLSTVADNIANSATTGYKKLGVEFSTLVVNNLPNSHNSGGIVTNVRQHVSQQGVLQFTSSALDLAVDGGGFFVVKDQNGSSFMTRAGAFVPDAEGRLVNSAGYFLAGYSYENGEPAVTANSLEGTEIVRLDNTAMDATPSQFGTFQVNFPSGAPVVTGTLPSANAATSEFSQKTSILAYGNLGDSQLLDVYMTKTAANTWEIAVFDQSQAAAGTNFPYGAGPLATQTVTFDGTTGQLSGATSFTVPVPNGQPLEFDMTNSTQLATDFTVAEVSVDGNAPATVKQLNIGADGTVYAQFENETLRALFRVPLANVVSPDRLTSLSGNVFVANQESGDVRLGFPGEDELGTLVSGALESSNVDIAEELTEMIQAQRNYTANSKVFQTGSELMDVLLTLKR</sequence>
<feature type="domain" description="Flagellar basal body rod protein N-terminal" evidence="6">
    <location>
        <begin position="7"/>
        <end position="37"/>
    </location>
</feature>
<dbReference type="GO" id="GO:0009425">
    <property type="term" value="C:bacterial-type flagellum basal body"/>
    <property type="evidence" value="ECO:0007669"/>
    <property type="project" value="UniProtKB-SubCell"/>
</dbReference>
<dbReference type="InterPro" id="IPR019776">
    <property type="entry name" value="Flagellar_basal_body_rod_CS"/>
</dbReference>
<evidence type="ECO:0000313" key="11">
    <source>
        <dbReference type="Proteomes" id="UP000246132"/>
    </source>
</evidence>
<comment type="function">
    <text evidence="5">A flexible structure which links the flagellar filament to the drive apparatus in the basal body.</text>
</comment>
<dbReference type="PANTHER" id="PTHR30435:SF1">
    <property type="entry name" value="FLAGELLAR HOOK PROTEIN FLGE"/>
    <property type="match status" value="1"/>
</dbReference>
<keyword evidence="10" id="KW-0282">Flagellum</keyword>
<comment type="similarity">
    <text evidence="2 5">Belongs to the flagella basal body rod proteins family.</text>
</comment>
<evidence type="ECO:0000259" key="6">
    <source>
        <dbReference type="Pfam" id="PF00460"/>
    </source>
</evidence>
<dbReference type="PROSITE" id="PS00588">
    <property type="entry name" value="FLAGELLA_BB_ROD"/>
    <property type="match status" value="1"/>
</dbReference>
<dbReference type="InterPro" id="IPR020013">
    <property type="entry name" value="Flagellar_FlgE/F/G"/>
</dbReference>
<keyword evidence="10" id="KW-0966">Cell projection</keyword>